<comment type="caution">
    <text evidence="2">The sequence shown here is derived from an EMBL/GenBank/DDBJ whole genome shotgun (WGS) entry which is preliminary data.</text>
</comment>
<gene>
    <name evidence="2" type="ORF">A3Q56_07393</name>
</gene>
<keyword evidence="3" id="KW-1185">Reference proteome</keyword>
<dbReference type="AlphaFoldDB" id="A0A177ASD7"/>
<evidence type="ECO:0000313" key="2">
    <source>
        <dbReference type="EMBL" id="OAF64895.1"/>
    </source>
</evidence>
<feature type="compositionally biased region" description="Basic and acidic residues" evidence="1">
    <location>
        <begin position="7"/>
        <end position="21"/>
    </location>
</feature>
<feature type="compositionally biased region" description="Polar residues" evidence="1">
    <location>
        <begin position="41"/>
        <end position="51"/>
    </location>
</feature>
<sequence length="51" mass="5857">MNSSHNENSKNEQDFSLKDDFSQESTLNSLKNGAWNDVSERTNQNFSVKAY</sequence>
<reference evidence="2 3" key="1">
    <citation type="submission" date="2016-04" db="EMBL/GenBank/DDBJ databases">
        <title>The genome of Intoshia linei affirms orthonectids as highly simplified spiralians.</title>
        <authorList>
            <person name="Mikhailov K.V."/>
            <person name="Slusarev G.S."/>
            <person name="Nikitin M.A."/>
            <person name="Logacheva M.D."/>
            <person name="Penin A."/>
            <person name="Aleoshin V."/>
            <person name="Panchin Y.V."/>
        </authorList>
    </citation>
    <scope>NUCLEOTIDE SEQUENCE [LARGE SCALE GENOMIC DNA]</scope>
    <source>
        <strain evidence="2">Intl2013</strain>
        <tissue evidence="2">Whole animal</tissue>
    </source>
</reference>
<feature type="region of interest" description="Disordered" evidence="1">
    <location>
        <begin position="1"/>
        <end position="51"/>
    </location>
</feature>
<name>A0A177ASD7_9BILA</name>
<accession>A0A177ASD7</accession>
<organism evidence="2 3">
    <name type="scientific">Intoshia linei</name>
    <dbReference type="NCBI Taxonomy" id="1819745"/>
    <lineage>
        <taxon>Eukaryota</taxon>
        <taxon>Metazoa</taxon>
        <taxon>Spiralia</taxon>
        <taxon>Lophotrochozoa</taxon>
        <taxon>Mesozoa</taxon>
        <taxon>Orthonectida</taxon>
        <taxon>Rhopaluridae</taxon>
        <taxon>Intoshia</taxon>
    </lineage>
</organism>
<proteinExistence type="predicted"/>
<protein>
    <submittedName>
        <fullName evidence="2">Uncharacterized protein</fullName>
    </submittedName>
</protein>
<evidence type="ECO:0000256" key="1">
    <source>
        <dbReference type="SAM" id="MobiDB-lite"/>
    </source>
</evidence>
<dbReference type="EMBL" id="LWCA01001550">
    <property type="protein sequence ID" value="OAF64895.1"/>
    <property type="molecule type" value="Genomic_DNA"/>
</dbReference>
<dbReference type="Proteomes" id="UP000078046">
    <property type="component" value="Unassembled WGS sequence"/>
</dbReference>
<evidence type="ECO:0000313" key="3">
    <source>
        <dbReference type="Proteomes" id="UP000078046"/>
    </source>
</evidence>